<dbReference type="HAMAP" id="MF_00185">
    <property type="entry name" value="IPP_trans"/>
    <property type="match status" value="1"/>
</dbReference>
<dbReference type="GO" id="GO:0005524">
    <property type="term" value="F:ATP binding"/>
    <property type="evidence" value="ECO:0007669"/>
    <property type="project" value="UniProtKB-UniRule"/>
</dbReference>
<dbReference type="SUPFAM" id="SSF52540">
    <property type="entry name" value="P-loop containing nucleoside triphosphate hydrolases"/>
    <property type="match status" value="2"/>
</dbReference>
<dbReference type="Gene3D" id="3.40.50.300">
    <property type="entry name" value="P-loop containing nucleotide triphosphate hydrolases"/>
    <property type="match status" value="1"/>
</dbReference>
<dbReference type="EC" id="2.5.1.75" evidence="10"/>
<dbReference type="InterPro" id="IPR018022">
    <property type="entry name" value="IPT"/>
</dbReference>
<evidence type="ECO:0000256" key="4">
    <source>
        <dbReference type="ARBA" id="ARBA00022679"/>
    </source>
</evidence>
<keyword evidence="4 10" id="KW-0808">Transferase</keyword>
<evidence type="ECO:0000256" key="8">
    <source>
        <dbReference type="ARBA" id="ARBA00022842"/>
    </source>
</evidence>
<keyword evidence="8 10" id="KW-0460">Magnesium</keyword>
<dbReference type="KEGG" id="ptan:CRYO30217_00892"/>
<keyword evidence="7 10" id="KW-0067">ATP-binding</keyword>
<evidence type="ECO:0000256" key="3">
    <source>
        <dbReference type="ARBA" id="ARBA00005842"/>
    </source>
</evidence>
<comment type="similarity">
    <text evidence="3 10">Belongs to the IPP transferase family.</text>
</comment>
<dbReference type="InterPro" id="IPR027417">
    <property type="entry name" value="P-loop_NTPase"/>
</dbReference>
<feature type="domain" description="Guanylate kinase-like" evidence="11">
    <location>
        <begin position="9"/>
        <end position="83"/>
    </location>
</feature>
<evidence type="ECO:0000256" key="10">
    <source>
        <dbReference type="HAMAP-Rule" id="MF_00185"/>
    </source>
</evidence>
<comment type="caution">
    <text evidence="10">Lacks conserved residue(s) required for the propagation of feature annotation.</text>
</comment>
<evidence type="ECO:0000256" key="6">
    <source>
        <dbReference type="ARBA" id="ARBA00022741"/>
    </source>
</evidence>
<evidence type="ECO:0000256" key="1">
    <source>
        <dbReference type="ARBA" id="ARBA00001946"/>
    </source>
</evidence>
<dbReference type="Pfam" id="PF01715">
    <property type="entry name" value="IPPT"/>
    <property type="match status" value="1"/>
</dbReference>
<comment type="subunit">
    <text evidence="10">Monomer.</text>
</comment>
<comment type="cofactor">
    <cofactor evidence="1 10">
        <name>Mg(2+)</name>
        <dbReference type="ChEBI" id="CHEBI:18420"/>
    </cofactor>
</comment>
<feature type="region of interest" description="Interaction with substrate tRNA" evidence="10">
    <location>
        <begin position="41"/>
        <end position="44"/>
    </location>
</feature>
<feature type="site" description="Interaction with substrate tRNA" evidence="10">
    <location>
        <position position="128"/>
    </location>
</feature>
<evidence type="ECO:0000256" key="5">
    <source>
        <dbReference type="ARBA" id="ARBA00022694"/>
    </source>
</evidence>
<dbReference type="GO" id="GO:0006400">
    <property type="term" value="P:tRNA modification"/>
    <property type="evidence" value="ECO:0007669"/>
    <property type="project" value="TreeGrafter"/>
</dbReference>
<protein>
    <recommendedName>
        <fullName evidence="10">tRNA dimethylallyltransferase</fullName>
        <ecNumber evidence="10">2.5.1.75</ecNumber>
    </recommendedName>
    <alternativeName>
        <fullName evidence="10">Dimethylallyl diphosphate:tRNA dimethylallyltransferase</fullName>
        <shortName evidence="10">DMAPP:tRNA dimethylallyltransferase</shortName>
        <shortName evidence="10">DMATase</shortName>
    </alternativeName>
    <alternativeName>
        <fullName evidence="10">Isopentenyl-diphosphate:tRNA isopentenyltransferase</fullName>
        <shortName evidence="10">IPP transferase</shortName>
        <shortName evidence="10">IPPT</shortName>
        <shortName evidence="10">IPTase</shortName>
    </alternativeName>
</protein>
<proteinExistence type="inferred from homology"/>
<dbReference type="EMBL" id="OU015584">
    <property type="protein sequence ID" value="CAG5079229.1"/>
    <property type="molecule type" value="Genomic_DNA"/>
</dbReference>
<dbReference type="PANTHER" id="PTHR11088">
    <property type="entry name" value="TRNA DIMETHYLALLYLTRANSFERASE"/>
    <property type="match status" value="1"/>
</dbReference>
<dbReference type="AlphaFoldDB" id="A0A916JKZ7"/>
<comment type="catalytic activity">
    <reaction evidence="9 10">
        <text>adenosine(37) in tRNA + dimethylallyl diphosphate = N(6)-dimethylallyladenosine(37) in tRNA + diphosphate</text>
        <dbReference type="Rhea" id="RHEA:26482"/>
        <dbReference type="Rhea" id="RHEA-COMP:10162"/>
        <dbReference type="Rhea" id="RHEA-COMP:10375"/>
        <dbReference type="ChEBI" id="CHEBI:33019"/>
        <dbReference type="ChEBI" id="CHEBI:57623"/>
        <dbReference type="ChEBI" id="CHEBI:74411"/>
        <dbReference type="ChEBI" id="CHEBI:74415"/>
        <dbReference type="EC" id="2.5.1.75"/>
    </reaction>
</comment>
<dbReference type="PANTHER" id="PTHR11088:SF60">
    <property type="entry name" value="TRNA DIMETHYLALLYLTRANSFERASE"/>
    <property type="match status" value="1"/>
</dbReference>
<evidence type="ECO:0000313" key="13">
    <source>
        <dbReference type="Proteomes" id="UP000683507"/>
    </source>
</evidence>
<keyword evidence="13" id="KW-1185">Reference proteome</keyword>
<name>A0A916JKZ7_9FLAO</name>
<dbReference type="InterPro" id="IPR008144">
    <property type="entry name" value="Guanylate_kin-like_dom"/>
</dbReference>
<organism evidence="12 13">
    <name type="scientific">Parvicella tangerina</name>
    <dbReference type="NCBI Taxonomy" id="2829795"/>
    <lineage>
        <taxon>Bacteria</taxon>
        <taxon>Pseudomonadati</taxon>
        <taxon>Bacteroidota</taxon>
        <taxon>Flavobacteriia</taxon>
        <taxon>Flavobacteriales</taxon>
        <taxon>Parvicellaceae</taxon>
        <taxon>Parvicella</taxon>
    </lineage>
</organism>
<feature type="region of interest" description="Interaction with substrate tRNA" evidence="10">
    <location>
        <begin position="164"/>
        <end position="168"/>
    </location>
</feature>
<evidence type="ECO:0000259" key="11">
    <source>
        <dbReference type="PROSITE" id="PS50052"/>
    </source>
</evidence>
<reference evidence="12" key="1">
    <citation type="submission" date="2021-04" db="EMBL/GenBank/DDBJ databases">
        <authorList>
            <person name="Rodrigo-Torres L."/>
            <person name="Arahal R. D."/>
            <person name="Lucena T."/>
        </authorList>
    </citation>
    <scope>NUCLEOTIDE SEQUENCE</scope>
    <source>
        <strain evidence="12">AS29M-1</strain>
    </source>
</reference>
<sequence length="304" mass="34584">MVQVMAKNTHLIVIVGPTAIGKTSLSIKLAKHFNCPILSADSRQFFKEIAIGTAKPTPEEMDGVPHYFIDSLSIHDEYNVGKFEADAISTLEVVFSKNPVAILVGGSGLYVDAVCKGIDDIPKDKKIREQLVQELDDKGIAALQLELKEKDPLHFEKMNIQNPQRLIRALEVCRVSGKPYSSFRKGKQKKRPFQIHKIGLNTDREIVYNNINQRVDLMMEKGLLEEVKTVHEFNHLNSLNTVGYKELFKFLDGDISLDEAVELIKKNTRNFAKRQLTWFKRDDSTKWYTPNDSVENIINDLVID</sequence>
<dbReference type="Proteomes" id="UP000683507">
    <property type="component" value="Chromosome"/>
</dbReference>
<evidence type="ECO:0000256" key="2">
    <source>
        <dbReference type="ARBA" id="ARBA00003213"/>
    </source>
</evidence>
<accession>A0A916JKZ7</accession>
<feature type="binding site" evidence="10">
    <location>
        <begin position="18"/>
        <end position="23"/>
    </location>
    <ligand>
        <name>substrate</name>
    </ligand>
</feature>
<keyword evidence="5 10" id="KW-0819">tRNA processing</keyword>
<keyword evidence="6 10" id="KW-0547">Nucleotide-binding</keyword>
<dbReference type="Gene3D" id="1.10.20.140">
    <property type="match status" value="1"/>
</dbReference>
<feature type="binding site" evidence="10">
    <location>
        <begin position="16"/>
        <end position="23"/>
    </location>
    <ligand>
        <name>ATP</name>
        <dbReference type="ChEBI" id="CHEBI:30616"/>
    </ligand>
</feature>
<comment type="function">
    <text evidence="2 10">Catalyzes the transfer of a dimethylallyl group onto the adenine at position 37 in tRNAs that read codons beginning with uridine, leading to the formation of N6-(dimethylallyl)adenosine (i(6)A).</text>
</comment>
<dbReference type="InterPro" id="IPR039657">
    <property type="entry name" value="Dimethylallyltransferase"/>
</dbReference>
<evidence type="ECO:0000256" key="7">
    <source>
        <dbReference type="ARBA" id="ARBA00022840"/>
    </source>
</evidence>
<dbReference type="NCBIfam" id="TIGR00174">
    <property type="entry name" value="miaA"/>
    <property type="match status" value="1"/>
</dbReference>
<evidence type="ECO:0000313" key="12">
    <source>
        <dbReference type="EMBL" id="CAG5079229.1"/>
    </source>
</evidence>
<gene>
    <name evidence="10 12" type="primary">miaA</name>
    <name evidence="12" type="ORF">CRYO30217_00892</name>
</gene>
<dbReference type="GO" id="GO:0052381">
    <property type="term" value="F:tRNA dimethylallyltransferase activity"/>
    <property type="evidence" value="ECO:0007669"/>
    <property type="project" value="UniProtKB-UniRule"/>
</dbReference>
<evidence type="ECO:0000256" key="9">
    <source>
        <dbReference type="ARBA" id="ARBA00049563"/>
    </source>
</evidence>
<dbReference type="PROSITE" id="PS50052">
    <property type="entry name" value="GUANYLATE_KINASE_2"/>
    <property type="match status" value="1"/>
</dbReference>
<feature type="site" description="Interaction with substrate tRNA" evidence="10">
    <location>
        <position position="107"/>
    </location>
</feature>